<accession>A0A5M3TEH7</accession>
<feature type="transmembrane region" description="Helical" evidence="1">
    <location>
        <begin position="297"/>
        <end position="316"/>
    </location>
</feature>
<feature type="transmembrane region" description="Helical" evidence="1">
    <location>
        <begin position="164"/>
        <end position="182"/>
    </location>
</feature>
<keyword evidence="1" id="KW-0472">Membrane</keyword>
<feature type="transmembrane region" description="Helical" evidence="1">
    <location>
        <begin position="54"/>
        <end position="72"/>
    </location>
</feature>
<feature type="transmembrane region" description="Helical" evidence="1">
    <location>
        <begin position="243"/>
        <end position="276"/>
    </location>
</feature>
<reference evidence="2 3" key="1">
    <citation type="journal article" date="2019" name="J Genomics">
        <title>The Draft Genome of a Hydrogen-producing Cyanobacterium, Arthrospira platensis NIES-46.</title>
        <authorList>
            <person name="Suzuki S."/>
            <person name="Yamaguchi H."/>
            <person name="Kawachi M."/>
        </authorList>
    </citation>
    <scope>NUCLEOTIDE SEQUENCE [LARGE SCALE GENOMIC DNA]</scope>
    <source>
        <strain evidence="2 3">NIES-46</strain>
    </source>
</reference>
<name>A0A5M3TEH7_LIMPL</name>
<feature type="transmembrane region" description="Helical" evidence="1">
    <location>
        <begin position="361"/>
        <end position="379"/>
    </location>
</feature>
<gene>
    <name evidence="2" type="ORF">NIES46_48990</name>
</gene>
<evidence type="ECO:0008006" key="4">
    <source>
        <dbReference type="Google" id="ProtNLM"/>
    </source>
</evidence>
<dbReference type="EMBL" id="BIMW01000282">
    <property type="protein sequence ID" value="GCE96825.1"/>
    <property type="molecule type" value="Genomic_DNA"/>
</dbReference>
<evidence type="ECO:0000313" key="2">
    <source>
        <dbReference type="EMBL" id="GCE96825.1"/>
    </source>
</evidence>
<sequence>MHPDGRESCSGSSLFFFVPFPGLWQNTTLVASNMAGNMGKRVHLWESWVKHDRINLVLLLVWCAIALILRLINLEAKPIWSDEFATLAFSLGHGFHRVPLDTAIAPELLLFPLHLGDHMAIASVSERLFTESNHPPIYFWLTHLWVHWWGTPGDLVSIYIARSLSVLFGVATVPAIFGLGWLCFRSVLVGHLAAAFMAVSPFGVYLAQEARHYTLAMFLAIASFACLTVAIERLKAQISLPVWLVLVTVIVNSLAMAVHFFFIFLLIAQGLIVLAFWIQDIRYYPLRFPKLKLWKGFYAIALGTAIGSLVWLPIFLKISTGDSQLIAWTLPSRNHFIEPIFRLIAWVITMVIMLPVEKQPLPIIIVSSAVALLVLGVLIKLLFDGWKLTSDRHKESLKLWLGFTLVIMAIFVGMAWAIGLDLTLAARYQFIYFPVVLLILAAGLAKSWEFPGKSQWRRYAIAFIGFMSLLGGLMVVYNLAYHKPDRPELVAEEISAYLRSDIPTLIATVHKSHEQTGEMMGIAWELQKLGIRENSPFFLLAHRHDGDSLTSTNTLVKTLNRWPQPMNLWLINFAAEFDHSGSNCERELGVKSRVRGYFLRMYRCGYNESL</sequence>
<feature type="transmembrane region" description="Helical" evidence="1">
    <location>
        <begin position="399"/>
        <end position="418"/>
    </location>
</feature>
<keyword evidence="3" id="KW-1185">Reference proteome</keyword>
<feature type="transmembrane region" description="Helical" evidence="1">
    <location>
        <begin position="188"/>
        <end position="206"/>
    </location>
</feature>
<feature type="transmembrane region" description="Helical" evidence="1">
    <location>
        <begin position="213"/>
        <end position="231"/>
    </location>
</feature>
<feature type="transmembrane region" description="Helical" evidence="1">
    <location>
        <begin position="336"/>
        <end position="354"/>
    </location>
</feature>
<feature type="transmembrane region" description="Helical" evidence="1">
    <location>
        <begin position="460"/>
        <end position="480"/>
    </location>
</feature>
<evidence type="ECO:0000313" key="3">
    <source>
        <dbReference type="Proteomes" id="UP000326169"/>
    </source>
</evidence>
<dbReference type="Proteomes" id="UP000326169">
    <property type="component" value="Unassembled WGS sequence"/>
</dbReference>
<keyword evidence="1" id="KW-0812">Transmembrane</keyword>
<proteinExistence type="predicted"/>
<organism evidence="2 3">
    <name type="scientific">Limnospira platensis NIES-46</name>
    <dbReference type="NCBI Taxonomy" id="1236695"/>
    <lineage>
        <taxon>Bacteria</taxon>
        <taxon>Bacillati</taxon>
        <taxon>Cyanobacteriota</taxon>
        <taxon>Cyanophyceae</taxon>
        <taxon>Oscillatoriophycideae</taxon>
        <taxon>Oscillatoriales</taxon>
        <taxon>Sirenicapillariaceae</taxon>
        <taxon>Limnospira</taxon>
    </lineage>
</organism>
<keyword evidence="1" id="KW-1133">Transmembrane helix</keyword>
<protein>
    <recommendedName>
        <fullName evidence="4">Glycosyltransferase RgtA/B/C/D-like domain-containing protein</fullName>
    </recommendedName>
</protein>
<evidence type="ECO:0000256" key="1">
    <source>
        <dbReference type="SAM" id="Phobius"/>
    </source>
</evidence>
<comment type="caution">
    <text evidence="2">The sequence shown here is derived from an EMBL/GenBank/DDBJ whole genome shotgun (WGS) entry which is preliminary data.</text>
</comment>
<feature type="transmembrane region" description="Helical" evidence="1">
    <location>
        <begin position="430"/>
        <end position="448"/>
    </location>
</feature>